<dbReference type="PROSITE" id="PS51343">
    <property type="entry name" value="PII_GLNB_DOM"/>
    <property type="match status" value="1"/>
</dbReference>
<keyword evidence="2" id="KW-1185">Reference proteome</keyword>
<dbReference type="GO" id="GO:0030234">
    <property type="term" value="F:enzyme regulator activity"/>
    <property type="evidence" value="ECO:0007669"/>
    <property type="project" value="InterPro"/>
</dbReference>
<protein>
    <submittedName>
        <fullName evidence="1">P-II family nitrogen regulator</fullName>
    </submittedName>
</protein>
<dbReference type="InterPro" id="IPR011322">
    <property type="entry name" value="N-reg_PII-like_a/b"/>
</dbReference>
<dbReference type="InterPro" id="IPR015867">
    <property type="entry name" value="N-reg_PII/ATP_PRibTrfase_C"/>
</dbReference>
<dbReference type="Pfam" id="PF00543">
    <property type="entry name" value="P-II"/>
    <property type="match status" value="1"/>
</dbReference>
<accession>A0A6N7XXA7</accession>
<dbReference type="InterPro" id="IPR002187">
    <property type="entry name" value="N-reg_PII"/>
</dbReference>
<sequence length="108" mass="11842">MIEIKCIVAVVERGKADKVVESAKKAGANGATIFYGRGTGESEVKKFLSIHVEASKEIILILTEVDKYKNIMKAMVEAGELKKPGTGIIFTVPVNNLIGLHHREEFED</sequence>
<reference evidence="1 2" key="1">
    <citation type="submission" date="2019-09" db="EMBL/GenBank/DDBJ databases">
        <title>In-depth cultivation of the pig gut microbiome towards novel bacterial diversity and tailored functional studies.</title>
        <authorList>
            <person name="Wylensek D."/>
            <person name="Hitch T.C.A."/>
            <person name="Clavel T."/>
        </authorList>
    </citation>
    <scope>NUCLEOTIDE SEQUENCE [LARGE SCALE GENOMIC DNA]</scope>
    <source>
        <strain evidence="1 2">WCA3-693-APC-4?</strain>
    </source>
</reference>
<dbReference type="GO" id="GO:0006808">
    <property type="term" value="P:regulation of nitrogen utilization"/>
    <property type="evidence" value="ECO:0007669"/>
    <property type="project" value="InterPro"/>
</dbReference>
<proteinExistence type="predicted"/>
<dbReference type="Gene3D" id="3.30.70.120">
    <property type="match status" value="1"/>
</dbReference>
<dbReference type="Proteomes" id="UP000469523">
    <property type="component" value="Unassembled WGS sequence"/>
</dbReference>
<dbReference type="EMBL" id="VUNQ01000024">
    <property type="protein sequence ID" value="MSU02083.1"/>
    <property type="molecule type" value="Genomic_DNA"/>
</dbReference>
<evidence type="ECO:0000313" key="1">
    <source>
        <dbReference type="EMBL" id="MSU02083.1"/>
    </source>
</evidence>
<organism evidence="1 2">
    <name type="scientific">Tissierella pigra</name>
    <dbReference type="NCBI Taxonomy" id="2607614"/>
    <lineage>
        <taxon>Bacteria</taxon>
        <taxon>Bacillati</taxon>
        <taxon>Bacillota</taxon>
        <taxon>Tissierellia</taxon>
        <taxon>Tissierellales</taxon>
        <taxon>Tissierellaceae</taxon>
        <taxon>Tissierella</taxon>
    </lineage>
</organism>
<comment type="caution">
    <text evidence="1">The sequence shown here is derived from an EMBL/GenBank/DDBJ whole genome shotgun (WGS) entry which is preliminary data.</text>
</comment>
<evidence type="ECO:0000313" key="2">
    <source>
        <dbReference type="Proteomes" id="UP000469523"/>
    </source>
</evidence>
<dbReference type="SMART" id="SM00938">
    <property type="entry name" value="P-II"/>
    <property type="match status" value="1"/>
</dbReference>
<gene>
    <name evidence="1" type="ORF">FYJ83_11435</name>
</gene>
<name>A0A6N7XXA7_9FIRM</name>
<dbReference type="SUPFAM" id="SSF54913">
    <property type="entry name" value="GlnB-like"/>
    <property type="match status" value="1"/>
</dbReference>
<dbReference type="AlphaFoldDB" id="A0A6N7XXA7"/>
<dbReference type="RefSeq" id="WP_154440734.1">
    <property type="nucleotide sequence ID" value="NZ_JAHLPJ010000001.1"/>
</dbReference>